<dbReference type="OrthoDB" id="1300531at2759"/>
<dbReference type="PANTHER" id="PTHR31639:SF217">
    <property type="entry name" value="F-BOX DOMAIN-CONTAINING PROTEIN"/>
    <property type="match status" value="1"/>
</dbReference>
<dbReference type="PANTHER" id="PTHR31639">
    <property type="entry name" value="F-BOX PROTEIN-LIKE"/>
    <property type="match status" value="1"/>
</dbReference>
<protein>
    <recommendedName>
        <fullName evidence="1">F-box domain-containing protein</fullName>
    </recommendedName>
</protein>
<evidence type="ECO:0000313" key="2">
    <source>
        <dbReference type="EnsemblPlants" id="Solyc11g064780.2.1"/>
    </source>
</evidence>
<dbReference type="SUPFAM" id="SSF52047">
    <property type="entry name" value="RNI-like"/>
    <property type="match status" value="1"/>
</dbReference>
<dbReference type="FunCoup" id="A0A3Q7IYL1">
    <property type="interactions" value="1736"/>
</dbReference>
<reference evidence="2" key="1">
    <citation type="journal article" date="2012" name="Nature">
        <title>The tomato genome sequence provides insights into fleshy fruit evolution.</title>
        <authorList>
            <consortium name="Tomato Genome Consortium"/>
        </authorList>
    </citation>
    <scope>NUCLEOTIDE SEQUENCE [LARGE SCALE GENOMIC DNA]</scope>
    <source>
        <strain evidence="2">cv. Heinz 1706</strain>
    </source>
</reference>
<dbReference type="InterPro" id="IPR053781">
    <property type="entry name" value="F-box_AtFBL13-like"/>
</dbReference>
<proteinExistence type="predicted"/>
<name>A0A3Q7IYL1_SOLLC</name>
<accession>A0A3Q7IYL1</accession>
<dbReference type="InterPro" id="IPR036047">
    <property type="entry name" value="F-box-like_dom_sf"/>
</dbReference>
<sequence length="518" mass="59983">MSNQDQLSGGCRDTGNSKSLLIENSSQKKTKIDIECEEIDRISQLPEGLIVQILSRLSIKEAFRTSILSKDWQYFWTSIDNIVYEEEYGRPDSSTETVHKFIFVTDNVLPLLSCSSIKKFSLNIVFTNDNDVVSYYPIIDKWLEFATSKKVEDLCLNISYRYLDTSPPQPYSLLQVLCSSSSIVTLNCEYCILSEDCVLNWTSLKSLKMQSLYLLDEHIKQISNCPQLESLELHDFFGFSRLHMTSPKFRRLQLTQHYFPYTEWYSYEGDICCLEIIAPYVEHLTITGILSHTKIKLGDMPSLNHATFNLYCDEHNEMDLNIEKDLLLRVCCANELILSSRFIKVISNLMLEEEHVSLPLMECRCLTMSSRISKLSFPMLDNLLRSTHNLENLMIFPDKPYHPFFEVEDTDLPEDKYLSLEENIFKDFLQNLKNVKVMPFCSPKRRSDATELHQFLKFLLEHAINLEKLVIVPEHKECNSCSTNTSCLMKYLLDFPTFSISAIISLGPVSHNVFYNDV</sequence>
<gene>
    <name evidence="2" type="primary">LOC101253970</name>
</gene>
<dbReference type="EnsemblPlants" id="Solyc11g064780.2.1">
    <property type="protein sequence ID" value="Solyc11g064780.2.1"/>
    <property type="gene ID" value="Solyc11g064780.2"/>
</dbReference>
<dbReference type="CDD" id="cd22160">
    <property type="entry name" value="F-box_AtFBL13-like"/>
    <property type="match status" value="1"/>
</dbReference>
<dbReference type="InParanoid" id="A0A3Q7IYL1"/>
<dbReference type="SUPFAM" id="SSF81383">
    <property type="entry name" value="F-box domain"/>
    <property type="match status" value="1"/>
</dbReference>
<dbReference type="GeneID" id="101253970"/>
<dbReference type="OMA" id="CCANELI"/>
<organism evidence="2">
    <name type="scientific">Solanum lycopersicum</name>
    <name type="common">Tomato</name>
    <name type="synonym">Lycopersicon esculentum</name>
    <dbReference type="NCBI Taxonomy" id="4081"/>
    <lineage>
        <taxon>Eukaryota</taxon>
        <taxon>Viridiplantae</taxon>
        <taxon>Streptophyta</taxon>
        <taxon>Embryophyta</taxon>
        <taxon>Tracheophyta</taxon>
        <taxon>Spermatophyta</taxon>
        <taxon>Magnoliopsida</taxon>
        <taxon>eudicotyledons</taxon>
        <taxon>Gunneridae</taxon>
        <taxon>Pentapetalae</taxon>
        <taxon>asterids</taxon>
        <taxon>lamiids</taxon>
        <taxon>Solanales</taxon>
        <taxon>Solanaceae</taxon>
        <taxon>Solanoideae</taxon>
        <taxon>Solaneae</taxon>
        <taxon>Solanum</taxon>
        <taxon>Solanum subgen. Lycopersicon</taxon>
    </lineage>
</organism>
<feature type="domain" description="F-box" evidence="1">
    <location>
        <begin position="39"/>
        <end position="87"/>
    </location>
</feature>
<dbReference type="Pfam" id="PF00646">
    <property type="entry name" value="F-box"/>
    <property type="match status" value="1"/>
</dbReference>
<dbReference type="InterPro" id="IPR001810">
    <property type="entry name" value="F-box_dom"/>
</dbReference>
<keyword evidence="3" id="KW-1185">Reference proteome</keyword>
<reference evidence="2" key="2">
    <citation type="submission" date="2019-01" db="UniProtKB">
        <authorList>
            <consortium name="EnsemblPlants"/>
        </authorList>
    </citation>
    <scope>IDENTIFICATION</scope>
    <source>
        <strain evidence="2">cv. Heinz 1706</strain>
    </source>
</reference>
<dbReference type="KEGG" id="sly:101253970"/>
<dbReference type="Proteomes" id="UP000004994">
    <property type="component" value="Chromosome 11"/>
</dbReference>
<dbReference type="PaxDb" id="4081-Solyc11g064780.1.1"/>
<evidence type="ECO:0000313" key="3">
    <source>
        <dbReference type="Proteomes" id="UP000004994"/>
    </source>
</evidence>
<dbReference type="AlphaFoldDB" id="A0A3Q7IYL1"/>
<evidence type="ECO:0000259" key="1">
    <source>
        <dbReference type="PROSITE" id="PS50181"/>
    </source>
</evidence>
<dbReference type="Gramene" id="Solyc11g064780.2.1">
    <property type="protein sequence ID" value="Solyc11g064780.2.1"/>
    <property type="gene ID" value="Solyc11g064780.2"/>
</dbReference>
<dbReference type="PROSITE" id="PS50181">
    <property type="entry name" value="FBOX"/>
    <property type="match status" value="1"/>
</dbReference>